<dbReference type="EMBL" id="LR796795">
    <property type="protein sequence ID" value="CAB4166131.1"/>
    <property type="molecule type" value="Genomic_DNA"/>
</dbReference>
<sequence length="112" mass="12981">MGMALLFQRLFFFNKLSLGWQRNFIDAIFFACAIYASCVMLKISSNDRRCLSTMECVMTLERLKLVIESFRKVYSLLRDESTAEHAKIYFGAKAEDMKFILDILQAEASLNE</sequence>
<gene>
    <name evidence="1" type="ORF">UFOVP844_12</name>
</gene>
<name>A0A6J5P9Q2_9CAUD</name>
<organism evidence="1">
    <name type="scientific">uncultured Caudovirales phage</name>
    <dbReference type="NCBI Taxonomy" id="2100421"/>
    <lineage>
        <taxon>Viruses</taxon>
        <taxon>Duplodnaviria</taxon>
        <taxon>Heunggongvirae</taxon>
        <taxon>Uroviricota</taxon>
        <taxon>Caudoviricetes</taxon>
        <taxon>Peduoviridae</taxon>
        <taxon>Maltschvirus</taxon>
        <taxon>Maltschvirus maltsch</taxon>
    </lineage>
</organism>
<protein>
    <submittedName>
        <fullName evidence="1">Uncharacterized protein</fullName>
    </submittedName>
</protein>
<reference evidence="1" key="1">
    <citation type="submission" date="2020-04" db="EMBL/GenBank/DDBJ databases">
        <authorList>
            <person name="Chiriac C."/>
            <person name="Salcher M."/>
            <person name="Ghai R."/>
            <person name="Kavagutti S V."/>
        </authorList>
    </citation>
    <scope>NUCLEOTIDE SEQUENCE</scope>
</reference>
<proteinExistence type="predicted"/>
<evidence type="ECO:0000313" key="1">
    <source>
        <dbReference type="EMBL" id="CAB4166131.1"/>
    </source>
</evidence>
<accession>A0A6J5P9Q2</accession>